<proteinExistence type="predicted"/>
<dbReference type="Proteomes" id="UP000245207">
    <property type="component" value="Unassembled WGS sequence"/>
</dbReference>
<evidence type="ECO:0000313" key="2">
    <source>
        <dbReference type="EMBL" id="PWA82419.1"/>
    </source>
</evidence>
<feature type="compositionally biased region" description="Low complexity" evidence="1">
    <location>
        <begin position="12"/>
        <end position="25"/>
    </location>
</feature>
<feature type="region of interest" description="Disordered" evidence="1">
    <location>
        <begin position="1"/>
        <end position="25"/>
    </location>
</feature>
<sequence length="231" mass="25345">MALQINHTFRPSQLTSPSPSAGSSVTSLAKQSSLKLTQKTVLKVGLRNNNNVVRVRSSLEGGGSSVTTAVIGVVTEVDKDTFWPIVEDAGDKTVVLDMYTQWVNLCTCRILVLALLSCVTCVECDTCVSLGLGAICERLGSICFTCCNMLVCNQCTWGQFCALGCNLFHLCAFCTWTKIFFRKGDDDWFSKNRKDGKVDLCAIACVLMHLDKKTGKMLDKQKLIGDDDYKI</sequence>
<reference evidence="2 3" key="1">
    <citation type="journal article" date="2018" name="Mol. Plant">
        <title>The genome of Artemisia annua provides insight into the evolution of Asteraceae family and artemisinin biosynthesis.</title>
        <authorList>
            <person name="Shen Q."/>
            <person name="Zhang L."/>
            <person name="Liao Z."/>
            <person name="Wang S."/>
            <person name="Yan T."/>
            <person name="Shi P."/>
            <person name="Liu M."/>
            <person name="Fu X."/>
            <person name="Pan Q."/>
            <person name="Wang Y."/>
            <person name="Lv Z."/>
            <person name="Lu X."/>
            <person name="Zhang F."/>
            <person name="Jiang W."/>
            <person name="Ma Y."/>
            <person name="Chen M."/>
            <person name="Hao X."/>
            <person name="Li L."/>
            <person name="Tang Y."/>
            <person name="Lv G."/>
            <person name="Zhou Y."/>
            <person name="Sun X."/>
            <person name="Brodelius P.E."/>
            <person name="Rose J.K.C."/>
            <person name="Tang K."/>
        </authorList>
    </citation>
    <scope>NUCLEOTIDE SEQUENCE [LARGE SCALE GENOMIC DNA]</scope>
    <source>
        <strain evidence="3">cv. Huhao1</strain>
        <tissue evidence="2">Leaf</tissue>
    </source>
</reference>
<feature type="compositionally biased region" description="Polar residues" evidence="1">
    <location>
        <begin position="1"/>
        <end position="11"/>
    </location>
</feature>
<name>A0A2U1P9K0_ARTAN</name>
<dbReference type="STRING" id="35608.A0A2U1P9K0"/>
<dbReference type="EMBL" id="PKPP01001474">
    <property type="protein sequence ID" value="PWA82419.1"/>
    <property type="molecule type" value="Genomic_DNA"/>
</dbReference>
<evidence type="ECO:0000256" key="1">
    <source>
        <dbReference type="SAM" id="MobiDB-lite"/>
    </source>
</evidence>
<keyword evidence="3" id="KW-1185">Reference proteome</keyword>
<gene>
    <name evidence="2" type="ORF">CTI12_AA076680</name>
</gene>
<dbReference type="AlphaFoldDB" id="A0A2U1P9K0"/>
<organism evidence="2 3">
    <name type="scientific">Artemisia annua</name>
    <name type="common">Sweet wormwood</name>
    <dbReference type="NCBI Taxonomy" id="35608"/>
    <lineage>
        <taxon>Eukaryota</taxon>
        <taxon>Viridiplantae</taxon>
        <taxon>Streptophyta</taxon>
        <taxon>Embryophyta</taxon>
        <taxon>Tracheophyta</taxon>
        <taxon>Spermatophyta</taxon>
        <taxon>Magnoliopsida</taxon>
        <taxon>eudicotyledons</taxon>
        <taxon>Gunneridae</taxon>
        <taxon>Pentapetalae</taxon>
        <taxon>asterids</taxon>
        <taxon>campanulids</taxon>
        <taxon>Asterales</taxon>
        <taxon>Asteraceae</taxon>
        <taxon>Asteroideae</taxon>
        <taxon>Anthemideae</taxon>
        <taxon>Artemisiinae</taxon>
        <taxon>Artemisia</taxon>
    </lineage>
</organism>
<protein>
    <submittedName>
        <fullName evidence="2">Thioredoxin</fullName>
    </submittedName>
</protein>
<evidence type="ECO:0000313" key="3">
    <source>
        <dbReference type="Proteomes" id="UP000245207"/>
    </source>
</evidence>
<dbReference type="OrthoDB" id="1744418at2759"/>
<comment type="caution">
    <text evidence="2">The sequence shown here is derived from an EMBL/GenBank/DDBJ whole genome shotgun (WGS) entry which is preliminary data.</text>
</comment>
<accession>A0A2U1P9K0</accession>